<feature type="transmembrane region" description="Helical" evidence="9">
    <location>
        <begin position="456"/>
        <end position="475"/>
    </location>
</feature>
<dbReference type="InterPro" id="IPR020846">
    <property type="entry name" value="MFS_dom"/>
</dbReference>
<dbReference type="Proteomes" id="UP000002748">
    <property type="component" value="Unassembled WGS sequence"/>
</dbReference>
<feature type="transmembrane region" description="Helical" evidence="9">
    <location>
        <begin position="596"/>
        <end position="618"/>
    </location>
</feature>
<keyword evidence="5 9" id="KW-1133">Transmembrane helix</keyword>
<keyword evidence="6" id="KW-0406">Ion transport</keyword>
<evidence type="ECO:0000256" key="4">
    <source>
        <dbReference type="ARBA" id="ARBA00022692"/>
    </source>
</evidence>
<feature type="transmembrane region" description="Helical" evidence="9">
    <location>
        <begin position="390"/>
        <end position="412"/>
    </location>
</feature>
<evidence type="ECO:0000256" key="3">
    <source>
        <dbReference type="ARBA" id="ARBA00022448"/>
    </source>
</evidence>
<feature type="transmembrane region" description="Helical" evidence="9">
    <location>
        <begin position="193"/>
        <end position="214"/>
    </location>
</feature>
<keyword evidence="4 9" id="KW-0812">Transmembrane</keyword>
<dbReference type="PANTHER" id="PTHR23501">
    <property type="entry name" value="MAJOR FACILITATOR SUPERFAMILY"/>
    <property type="match status" value="1"/>
</dbReference>
<dbReference type="SUPFAM" id="SSF103473">
    <property type="entry name" value="MFS general substrate transporter"/>
    <property type="match status" value="1"/>
</dbReference>
<feature type="transmembrane region" description="Helical" evidence="9">
    <location>
        <begin position="352"/>
        <end position="370"/>
    </location>
</feature>
<dbReference type="AlphaFoldDB" id="J5TQF6"/>
<sequence>MSAAAPPVYEQANIAEKADLPSGTGPTPTMPPTSTAVPGLSSPESDGSSPMMERSVSLSKVRTNPNLDEKTAKVVYEKSPGILRIEAITSMFTRWHLAWLFFAIFLVSYCYGLDGTLRYTYQVFALAEWAASAQISTITVVRSIVAAAAQPAFARISDYFGRISILFISTVFYVIGTIVQACATNLATFSGGAVLYQFGYTGVQLLVMVIIADVTSTRNRLLVSFIPATPFIINAWASGPIGDRVSPGVNADGSARPPSISWQWGIGMWGIIFPVVALSLVIVFILAKRRAKKQGLLAGLPRGNPLSLSLWKDFFWTADVMGIILLAGALTMILLPFTLAGGVHSEWKKAKNIAVLIVGFVVVLPLFLFWEFRFATHPVFPFYLLKDRQIVAGLGVAFLINTAWYCQGDYLYYTTLVAFGKSIQQTIWTQNIYSFVSVIVGLIMGLAARYLRRLKCIVVIGAAIILIAFGILIRFRGGHSTSDYAGLVAGEVLLGIAGGMLSYPTQALTQAAVKHERVAVITASYLASYYVGSSVGNTIAGGIWTNTMPGHLATNLAKVTDNSTIATVVYGNPLAALEYPMGTPIREAIDLAYRDVQRYLCITGICLAAVLFLLTLTLRDIRLTDKQTNDEAEEWVAEDAVHDVSWRGMFKDPLGIIGLGKHHY</sequence>
<dbReference type="GO" id="GO:0006811">
    <property type="term" value="P:monoatomic ion transport"/>
    <property type="evidence" value="ECO:0007669"/>
    <property type="project" value="UniProtKB-KW"/>
</dbReference>
<evidence type="ECO:0000313" key="12">
    <source>
        <dbReference type="Proteomes" id="UP000002748"/>
    </source>
</evidence>
<evidence type="ECO:0000256" key="2">
    <source>
        <dbReference type="ARBA" id="ARBA00008335"/>
    </source>
</evidence>
<dbReference type="KEGG" id="tasa:A1Q1_06257"/>
<keyword evidence="3" id="KW-0813">Transport</keyword>
<evidence type="ECO:0000256" key="1">
    <source>
        <dbReference type="ARBA" id="ARBA00004127"/>
    </source>
</evidence>
<feature type="transmembrane region" description="Helical" evidence="9">
    <location>
        <begin position="221"/>
        <end position="242"/>
    </location>
</feature>
<evidence type="ECO:0000256" key="7">
    <source>
        <dbReference type="ARBA" id="ARBA00023136"/>
    </source>
</evidence>
<dbReference type="GO" id="GO:0012505">
    <property type="term" value="C:endomembrane system"/>
    <property type="evidence" value="ECO:0007669"/>
    <property type="project" value="UniProtKB-SubCell"/>
</dbReference>
<dbReference type="GeneID" id="25989769"/>
<keyword evidence="7 9" id="KW-0472">Membrane</keyword>
<organism evidence="11 12">
    <name type="scientific">Trichosporon asahii var. asahii (strain ATCC 90039 / CBS 2479 / JCM 2466 / KCTC 7840 / NBRC 103889/ NCYC 2677 / UAMH 7654)</name>
    <name type="common">Yeast</name>
    <dbReference type="NCBI Taxonomy" id="1186058"/>
    <lineage>
        <taxon>Eukaryota</taxon>
        <taxon>Fungi</taxon>
        <taxon>Dikarya</taxon>
        <taxon>Basidiomycota</taxon>
        <taxon>Agaricomycotina</taxon>
        <taxon>Tremellomycetes</taxon>
        <taxon>Trichosporonales</taxon>
        <taxon>Trichosporonaceae</taxon>
        <taxon>Trichosporon</taxon>
    </lineage>
</organism>
<feature type="domain" description="Major facilitator superfamily (MFS) profile" evidence="10">
    <location>
        <begin position="100"/>
        <end position="621"/>
    </location>
</feature>
<proteinExistence type="inferred from homology"/>
<dbReference type="Gene3D" id="1.20.1250.20">
    <property type="entry name" value="MFS general substrate transporter like domains"/>
    <property type="match status" value="2"/>
</dbReference>
<dbReference type="RefSeq" id="XP_014183336.1">
    <property type="nucleotide sequence ID" value="XM_014327861.1"/>
</dbReference>
<feature type="transmembrane region" description="Helical" evidence="9">
    <location>
        <begin position="262"/>
        <end position="287"/>
    </location>
</feature>
<dbReference type="EMBL" id="ALBS01000032">
    <property type="protein sequence ID" value="EJT52151.1"/>
    <property type="molecule type" value="Genomic_DNA"/>
</dbReference>
<evidence type="ECO:0000313" key="11">
    <source>
        <dbReference type="EMBL" id="EJT52151.1"/>
    </source>
</evidence>
<dbReference type="InterPro" id="IPR036259">
    <property type="entry name" value="MFS_trans_sf"/>
</dbReference>
<dbReference type="GO" id="GO:0005886">
    <property type="term" value="C:plasma membrane"/>
    <property type="evidence" value="ECO:0007669"/>
    <property type="project" value="TreeGrafter"/>
</dbReference>
<feature type="transmembrane region" description="Helical" evidence="9">
    <location>
        <begin position="314"/>
        <end position="340"/>
    </location>
</feature>
<protein>
    <submittedName>
        <fullName evidence="11">Siderochrome-iron (Ferrioxamine) uptake transporter</fullName>
    </submittedName>
</protein>
<dbReference type="FunFam" id="1.20.1250.20:FF:000197">
    <property type="entry name" value="Siderophore iron transporter 1"/>
    <property type="match status" value="1"/>
</dbReference>
<dbReference type="HOGENOM" id="CLU_012970_2_1_1"/>
<comment type="subcellular location">
    <subcellularLocation>
        <location evidence="1">Endomembrane system</location>
        <topology evidence="1">Multi-pass membrane protein</topology>
    </subcellularLocation>
</comment>
<feature type="transmembrane region" description="Helical" evidence="9">
    <location>
        <begin position="165"/>
        <end position="187"/>
    </location>
</feature>
<comment type="caution">
    <text evidence="11">The sequence shown here is derived from an EMBL/GenBank/DDBJ whole genome shotgun (WGS) entry which is preliminary data.</text>
</comment>
<feature type="transmembrane region" description="Helical" evidence="9">
    <location>
        <begin position="432"/>
        <end position="451"/>
    </location>
</feature>
<feature type="transmembrane region" description="Helical" evidence="9">
    <location>
        <begin position="97"/>
        <end position="117"/>
    </location>
</feature>
<feature type="compositionally biased region" description="Low complexity" evidence="8">
    <location>
        <begin position="21"/>
        <end position="35"/>
    </location>
</feature>
<gene>
    <name evidence="11" type="ORF">A1Q1_06257</name>
</gene>
<evidence type="ECO:0000256" key="5">
    <source>
        <dbReference type="ARBA" id="ARBA00022989"/>
    </source>
</evidence>
<evidence type="ECO:0000259" key="10">
    <source>
        <dbReference type="PROSITE" id="PS50850"/>
    </source>
</evidence>
<name>J5TQF6_TRIAS</name>
<evidence type="ECO:0000256" key="8">
    <source>
        <dbReference type="SAM" id="MobiDB-lite"/>
    </source>
</evidence>
<dbReference type="OrthoDB" id="2241241at2759"/>
<dbReference type="PANTHER" id="PTHR23501:SF92">
    <property type="entry name" value="GLUTATHIONE EXCHANGER 1-RELATED"/>
    <property type="match status" value="1"/>
</dbReference>
<evidence type="ECO:0000256" key="6">
    <source>
        <dbReference type="ARBA" id="ARBA00023065"/>
    </source>
</evidence>
<dbReference type="VEuPathDB" id="FungiDB:A1Q1_06257"/>
<reference evidence="11 12" key="1">
    <citation type="journal article" date="2012" name="Eukaryot. Cell">
        <title>Draft genome sequence of CBS 2479, the standard type strain of Trichosporon asahii.</title>
        <authorList>
            <person name="Yang R.Y."/>
            <person name="Li H.T."/>
            <person name="Zhu H."/>
            <person name="Zhou G.P."/>
            <person name="Wang M."/>
            <person name="Wang L."/>
        </authorList>
    </citation>
    <scope>NUCLEOTIDE SEQUENCE [LARGE SCALE GENOMIC DNA]</scope>
    <source>
        <strain evidence="12">ATCC 90039 / CBS 2479 / JCM 2466 / KCTC 7840 / NCYC 2677 / UAMH 7654</strain>
    </source>
</reference>
<comment type="similarity">
    <text evidence="2">Belongs to the major facilitator superfamily.</text>
</comment>
<accession>J5TQF6</accession>
<feature type="region of interest" description="Disordered" evidence="8">
    <location>
        <begin position="14"/>
        <end position="60"/>
    </location>
</feature>
<dbReference type="PROSITE" id="PS50850">
    <property type="entry name" value="MFS"/>
    <property type="match status" value="1"/>
</dbReference>
<dbReference type="GO" id="GO:0022857">
    <property type="term" value="F:transmembrane transporter activity"/>
    <property type="evidence" value="ECO:0007669"/>
    <property type="project" value="InterPro"/>
</dbReference>
<evidence type="ECO:0000256" key="9">
    <source>
        <dbReference type="SAM" id="Phobius"/>
    </source>
</evidence>